<dbReference type="NCBIfam" id="TIGR00287">
    <property type="entry name" value="cas1"/>
    <property type="match status" value="1"/>
</dbReference>
<dbReference type="EMBL" id="JH597761">
    <property type="protein sequence ID" value="EHP69904.1"/>
    <property type="molecule type" value="Genomic_DNA"/>
</dbReference>
<evidence type="ECO:0000256" key="9">
    <source>
        <dbReference type="HAMAP-Rule" id="MF_01470"/>
    </source>
</evidence>
<comment type="subunit">
    <text evidence="9">Homodimer, forms a heterotetramer with a Cas2 homodimer.</text>
</comment>
<keyword evidence="3 9" id="KW-0255">Endonuclease</keyword>
<dbReference type="GO" id="GO:0003677">
    <property type="term" value="F:DNA binding"/>
    <property type="evidence" value="ECO:0007669"/>
    <property type="project" value="UniProtKB-KW"/>
</dbReference>
<keyword evidence="11" id="KW-1185">Reference proteome</keyword>
<name>H2C4W2_9CREN</name>
<dbReference type="PANTHER" id="PTHR34353">
    <property type="entry name" value="CRISPR-ASSOCIATED ENDONUCLEASE CAS1 1"/>
    <property type="match status" value="1"/>
</dbReference>
<dbReference type="eggNOG" id="arCOG01452">
    <property type="taxonomic scope" value="Archaea"/>
</dbReference>
<evidence type="ECO:0000256" key="5">
    <source>
        <dbReference type="ARBA" id="ARBA00022842"/>
    </source>
</evidence>
<evidence type="ECO:0000256" key="7">
    <source>
        <dbReference type="ARBA" id="ARBA00023125"/>
    </source>
</evidence>
<comment type="similarity">
    <text evidence="9">Belongs to the CRISPR-associated endonuclease Cas1 family.</text>
</comment>
<dbReference type="PANTHER" id="PTHR34353:SF2">
    <property type="entry name" value="CRISPR-ASSOCIATED ENDONUCLEASE CAS1 1"/>
    <property type="match status" value="1"/>
</dbReference>
<dbReference type="InterPro" id="IPR042211">
    <property type="entry name" value="CRISPR-assoc_Cas1_N"/>
</dbReference>
<feature type="binding site" evidence="9">
    <location>
        <position position="213"/>
    </location>
    <ligand>
        <name>Mn(2+)</name>
        <dbReference type="ChEBI" id="CHEBI:29035"/>
    </ligand>
</feature>
<dbReference type="Pfam" id="PF01867">
    <property type="entry name" value="Cas_Cas1"/>
    <property type="match status" value="1"/>
</dbReference>
<evidence type="ECO:0000256" key="1">
    <source>
        <dbReference type="ARBA" id="ARBA00022722"/>
    </source>
</evidence>
<evidence type="ECO:0000256" key="4">
    <source>
        <dbReference type="ARBA" id="ARBA00022801"/>
    </source>
</evidence>
<dbReference type="GO" id="GO:0046872">
    <property type="term" value="F:metal ion binding"/>
    <property type="evidence" value="ECO:0007669"/>
    <property type="project" value="UniProtKB-UniRule"/>
</dbReference>
<dbReference type="HOGENOM" id="CLU_052779_0_0_2"/>
<feature type="binding site" evidence="9">
    <location>
        <position position="198"/>
    </location>
    <ligand>
        <name>Mn(2+)</name>
        <dbReference type="ChEBI" id="CHEBI:29035"/>
    </ligand>
</feature>
<reference evidence="10 11" key="1">
    <citation type="submission" date="2012-01" db="EMBL/GenBank/DDBJ databases">
        <title>Improved High-Quality Draft sequence of Metallosphaera yellowstonensis MK1.</title>
        <authorList>
            <consortium name="US DOE Joint Genome Institute"/>
            <person name="Lucas S."/>
            <person name="Han J."/>
            <person name="Cheng J.-F."/>
            <person name="Goodwin L."/>
            <person name="Pitluck S."/>
            <person name="Peters L."/>
            <person name="Teshima H."/>
            <person name="Detter J.C."/>
            <person name="Han C."/>
            <person name="Tapia R."/>
            <person name="Land M."/>
            <person name="Hauser L."/>
            <person name="Kyrpides N."/>
            <person name="Kozubal M."/>
            <person name="Macur R.E."/>
            <person name="Jay Z."/>
            <person name="Inskeep W."/>
            <person name="Woyke T."/>
        </authorList>
    </citation>
    <scope>NUCLEOTIDE SEQUENCE [LARGE SCALE GENOMIC DNA]</scope>
    <source>
        <strain evidence="10 11">MK1</strain>
    </source>
</reference>
<dbReference type="GO" id="GO:0043571">
    <property type="term" value="P:maintenance of CRISPR repeat elements"/>
    <property type="evidence" value="ECO:0007669"/>
    <property type="project" value="UniProtKB-UniRule"/>
</dbReference>
<sequence length="300" mass="33949">MRTLLLSGYGLKLTTSGRTFRISSKDEKRDVSPADVDQILVSTSGVSISSSAVRLAMDYGIEIVFLDGRGDWARLFLSSPVMTVETRKAQYSAILRGDKVGEEIVRSKVENQGGHLKYWGRQYGKLDDVRGLPEPQAARLYWSSLGSLLPKELGFKGRDHDSPDQVNSSLNYMYALLYSACHRELSLVGLDPYAGFVHKDRSGKESLVYDFSEMFKPSAVDFPLWRALLQGERFVVSQGLLDRESRRKLIALFNSAMEERVRDLTDSQTRTLRQHIRAYALKLGSYLRGERGFRGFVQSW</sequence>
<dbReference type="InterPro" id="IPR042206">
    <property type="entry name" value="CRISPR-assoc_Cas1_C"/>
</dbReference>
<keyword evidence="7 9" id="KW-0238">DNA-binding</keyword>
<dbReference type="GO" id="GO:0004519">
    <property type="term" value="F:endonuclease activity"/>
    <property type="evidence" value="ECO:0007669"/>
    <property type="project" value="UniProtKB-UniRule"/>
</dbReference>
<evidence type="ECO:0000256" key="2">
    <source>
        <dbReference type="ARBA" id="ARBA00022723"/>
    </source>
</evidence>
<dbReference type="STRING" id="671065.MetMK1DRAFT_00004060"/>
<dbReference type="Gene3D" id="3.100.10.20">
    <property type="entry name" value="CRISPR-associated endonuclease Cas1, N-terminal domain"/>
    <property type="match status" value="1"/>
</dbReference>
<dbReference type="InterPro" id="IPR050646">
    <property type="entry name" value="Cas1"/>
</dbReference>
<evidence type="ECO:0000256" key="3">
    <source>
        <dbReference type="ARBA" id="ARBA00022759"/>
    </source>
</evidence>
<organism evidence="10 11">
    <name type="scientific">Metallosphaera yellowstonensis MK1</name>
    <dbReference type="NCBI Taxonomy" id="671065"/>
    <lineage>
        <taxon>Archaea</taxon>
        <taxon>Thermoproteota</taxon>
        <taxon>Thermoprotei</taxon>
        <taxon>Sulfolobales</taxon>
        <taxon>Sulfolobaceae</taxon>
        <taxon>Metallosphaera</taxon>
    </lineage>
</organism>
<dbReference type="AlphaFoldDB" id="H2C4W2"/>
<keyword evidence="5 9" id="KW-0460">Magnesium</keyword>
<dbReference type="GO" id="GO:0016787">
    <property type="term" value="F:hydrolase activity"/>
    <property type="evidence" value="ECO:0007669"/>
    <property type="project" value="UniProtKB-KW"/>
</dbReference>
<dbReference type="CDD" id="cd09634">
    <property type="entry name" value="Cas1_I-II-III"/>
    <property type="match status" value="1"/>
</dbReference>
<dbReference type="GO" id="GO:0051607">
    <property type="term" value="P:defense response to virus"/>
    <property type="evidence" value="ECO:0007669"/>
    <property type="project" value="UniProtKB-UniRule"/>
</dbReference>
<keyword evidence="1 9" id="KW-0540">Nuclease</keyword>
<evidence type="ECO:0000256" key="8">
    <source>
        <dbReference type="ARBA" id="ARBA00023211"/>
    </source>
</evidence>
<gene>
    <name evidence="9" type="primary">cas1</name>
    <name evidence="10" type="ORF">MetMK1DRAFT_00004060</name>
</gene>
<proteinExistence type="inferred from homology"/>
<evidence type="ECO:0000256" key="6">
    <source>
        <dbReference type="ARBA" id="ARBA00023118"/>
    </source>
</evidence>
<keyword evidence="8 9" id="KW-0464">Manganese</keyword>
<accession>H2C4W2</accession>
<dbReference type="EC" id="3.1.-.-" evidence="9"/>
<dbReference type="Proteomes" id="UP000003980">
    <property type="component" value="Unassembled WGS sequence"/>
</dbReference>
<protein>
    <recommendedName>
        <fullName evidence="9">CRISPR-associated endonuclease Cas1</fullName>
        <ecNumber evidence="9">3.1.-.-</ecNumber>
    </recommendedName>
</protein>
<dbReference type="InterPro" id="IPR002729">
    <property type="entry name" value="CRISPR-assoc_Cas1"/>
</dbReference>
<keyword evidence="4 9" id="KW-0378">Hydrolase</keyword>
<comment type="function">
    <text evidence="9">CRISPR (clustered regularly interspaced short palindromic repeat), is an adaptive immune system that provides protection against mobile genetic elements (viruses, transposable elements and conjugative plasmids). CRISPR clusters contain spacers, sequences complementary to antecedent mobile elements, and target invading nucleic acids. CRISPR clusters are transcribed and processed into CRISPR RNA (crRNA). Acts as a dsDNA endonuclease. Involved in the integration of spacer DNA into the CRISPR cassette.</text>
</comment>
<evidence type="ECO:0000313" key="11">
    <source>
        <dbReference type="Proteomes" id="UP000003980"/>
    </source>
</evidence>
<keyword evidence="2 9" id="KW-0479">Metal-binding</keyword>
<dbReference type="Gene3D" id="1.20.120.920">
    <property type="entry name" value="CRISPR-associated endonuclease Cas1, C-terminal domain"/>
    <property type="match status" value="1"/>
</dbReference>
<evidence type="ECO:0000313" key="10">
    <source>
        <dbReference type="EMBL" id="EHP69904.1"/>
    </source>
</evidence>
<feature type="binding site" evidence="9">
    <location>
        <position position="134"/>
    </location>
    <ligand>
        <name>Mn(2+)</name>
        <dbReference type="ChEBI" id="CHEBI:29035"/>
    </ligand>
</feature>
<comment type="cofactor">
    <cofactor evidence="9">
        <name>Mg(2+)</name>
        <dbReference type="ChEBI" id="CHEBI:18420"/>
    </cofactor>
    <cofactor evidence="9">
        <name>Mn(2+)</name>
        <dbReference type="ChEBI" id="CHEBI:29035"/>
    </cofactor>
</comment>
<keyword evidence="6 9" id="KW-0051">Antiviral defense</keyword>
<dbReference type="HAMAP" id="MF_01470">
    <property type="entry name" value="Cas1"/>
    <property type="match status" value="1"/>
</dbReference>
<dbReference type="RefSeq" id="WP_009070142.1">
    <property type="nucleotide sequence ID" value="NZ_JH597761.1"/>
</dbReference>